<name>A0A1V4KEB7_PATFA</name>
<evidence type="ECO:0000313" key="2">
    <source>
        <dbReference type="Proteomes" id="UP000190648"/>
    </source>
</evidence>
<evidence type="ECO:0000313" key="1">
    <source>
        <dbReference type="EMBL" id="OPJ82701.1"/>
    </source>
</evidence>
<accession>A0A1V4KEB7</accession>
<dbReference type="AlphaFoldDB" id="A0A1V4KEB7"/>
<organism evidence="1 2">
    <name type="scientific">Patagioenas fasciata monilis</name>
    <dbReference type="NCBI Taxonomy" id="372326"/>
    <lineage>
        <taxon>Eukaryota</taxon>
        <taxon>Metazoa</taxon>
        <taxon>Chordata</taxon>
        <taxon>Craniata</taxon>
        <taxon>Vertebrata</taxon>
        <taxon>Euteleostomi</taxon>
        <taxon>Archelosauria</taxon>
        <taxon>Archosauria</taxon>
        <taxon>Dinosauria</taxon>
        <taxon>Saurischia</taxon>
        <taxon>Theropoda</taxon>
        <taxon>Coelurosauria</taxon>
        <taxon>Aves</taxon>
        <taxon>Neognathae</taxon>
        <taxon>Neoaves</taxon>
        <taxon>Columbimorphae</taxon>
        <taxon>Columbiformes</taxon>
        <taxon>Columbidae</taxon>
        <taxon>Patagioenas</taxon>
    </lineage>
</organism>
<sequence>MTWATLKFVAPGIKDHNLAKERPLFFLQIQVELDRGAKGRAVNDLACYSWVRVTGEGNSAVLPRQATSILGGVCHYNWCNLAT</sequence>
<keyword evidence="2" id="KW-1185">Reference proteome</keyword>
<dbReference type="EMBL" id="LSYS01003456">
    <property type="protein sequence ID" value="OPJ82701.1"/>
    <property type="molecule type" value="Genomic_DNA"/>
</dbReference>
<proteinExistence type="predicted"/>
<dbReference type="Proteomes" id="UP000190648">
    <property type="component" value="Unassembled WGS sequence"/>
</dbReference>
<reference evidence="1 2" key="1">
    <citation type="submission" date="2016-02" db="EMBL/GenBank/DDBJ databases">
        <title>Band-tailed pigeon sequencing and assembly.</title>
        <authorList>
            <person name="Soares A.E."/>
            <person name="Novak B.J."/>
            <person name="Rice E.S."/>
            <person name="O'Connell B."/>
            <person name="Chang D."/>
            <person name="Weber S."/>
            <person name="Shapiro B."/>
        </authorList>
    </citation>
    <scope>NUCLEOTIDE SEQUENCE [LARGE SCALE GENOMIC DNA]</scope>
    <source>
        <strain evidence="1">BTP2013</strain>
        <tissue evidence="1">Blood</tissue>
    </source>
</reference>
<gene>
    <name evidence="1" type="ORF">AV530_004827</name>
</gene>
<comment type="caution">
    <text evidence="1">The sequence shown here is derived from an EMBL/GenBank/DDBJ whole genome shotgun (WGS) entry which is preliminary data.</text>
</comment>
<protein>
    <submittedName>
        <fullName evidence="1">Uncharacterized protein</fullName>
    </submittedName>
</protein>